<evidence type="ECO:0000313" key="3">
    <source>
        <dbReference type="Proteomes" id="UP000669179"/>
    </source>
</evidence>
<accession>A0A939PQL3</accession>
<organism evidence="2 3">
    <name type="scientific">Actinomadura barringtoniae</name>
    <dbReference type="NCBI Taxonomy" id="1427535"/>
    <lineage>
        <taxon>Bacteria</taxon>
        <taxon>Bacillati</taxon>
        <taxon>Actinomycetota</taxon>
        <taxon>Actinomycetes</taxon>
        <taxon>Streptosporangiales</taxon>
        <taxon>Thermomonosporaceae</taxon>
        <taxon>Actinomadura</taxon>
    </lineage>
</organism>
<dbReference type="Pfam" id="PF00353">
    <property type="entry name" value="HemolysinCabind"/>
    <property type="match status" value="2"/>
</dbReference>
<keyword evidence="1" id="KW-0732">Signal</keyword>
<evidence type="ECO:0000256" key="1">
    <source>
        <dbReference type="SAM" id="SignalP"/>
    </source>
</evidence>
<dbReference type="Proteomes" id="UP000669179">
    <property type="component" value="Unassembled WGS sequence"/>
</dbReference>
<gene>
    <name evidence="2" type="ORF">J4573_37950</name>
</gene>
<evidence type="ECO:0000313" key="2">
    <source>
        <dbReference type="EMBL" id="MBO2452926.1"/>
    </source>
</evidence>
<comment type="caution">
    <text evidence="2">The sequence shown here is derived from an EMBL/GenBank/DDBJ whole genome shotgun (WGS) entry which is preliminary data.</text>
</comment>
<dbReference type="EMBL" id="JAGEOJ010000018">
    <property type="protein sequence ID" value="MBO2452926.1"/>
    <property type="molecule type" value="Genomic_DNA"/>
</dbReference>
<dbReference type="GO" id="GO:0005509">
    <property type="term" value="F:calcium ion binding"/>
    <property type="evidence" value="ECO:0007669"/>
    <property type="project" value="InterPro"/>
</dbReference>
<protein>
    <recommendedName>
        <fullName evidence="4">Calcium-binding protein</fullName>
    </recommendedName>
</protein>
<feature type="chain" id="PRO_5036990235" description="Calcium-binding protein" evidence="1">
    <location>
        <begin position="37"/>
        <end position="239"/>
    </location>
</feature>
<keyword evidence="3" id="KW-1185">Reference proteome</keyword>
<proteinExistence type="predicted"/>
<name>A0A939PQL3_9ACTN</name>
<dbReference type="SUPFAM" id="SSF51120">
    <property type="entry name" value="beta-Roll"/>
    <property type="match status" value="1"/>
</dbReference>
<dbReference type="InterPro" id="IPR001343">
    <property type="entry name" value="Hemolysn_Ca-bd"/>
</dbReference>
<dbReference type="PRINTS" id="PR00313">
    <property type="entry name" value="CABNDNGRPT"/>
</dbReference>
<dbReference type="InterPro" id="IPR011049">
    <property type="entry name" value="Serralysin-like_metalloprot_C"/>
</dbReference>
<evidence type="ECO:0008006" key="4">
    <source>
        <dbReference type="Google" id="ProtNLM"/>
    </source>
</evidence>
<reference evidence="2" key="1">
    <citation type="submission" date="2021-03" db="EMBL/GenBank/DDBJ databases">
        <authorList>
            <person name="Kanchanasin P."/>
            <person name="Saeng-In P."/>
            <person name="Phongsopitanun W."/>
            <person name="Yuki M."/>
            <person name="Kudo T."/>
            <person name="Ohkuma M."/>
            <person name="Tanasupawat S."/>
        </authorList>
    </citation>
    <scope>NUCLEOTIDE SEQUENCE</scope>
    <source>
        <strain evidence="2">GKU 128</strain>
    </source>
</reference>
<dbReference type="RefSeq" id="WP_208260951.1">
    <property type="nucleotide sequence ID" value="NZ_JAGEOJ010000018.1"/>
</dbReference>
<dbReference type="Gene3D" id="2.160.20.160">
    <property type="match status" value="1"/>
</dbReference>
<feature type="signal peptide" evidence="1">
    <location>
        <begin position="1"/>
        <end position="36"/>
    </location>
</feature>
<sequence length="239" mass="24230">MKPLTLDGLGRLRVALLAAVALAAAQGLVAAAPAQAGTGSGVYLVEDSGDNVLWFKDTKGVVNDVTIRGTTVTDAASPLVAGAGCANVDRHTVTCAAFSSGRTQIHLGPKDDRLINYGFTHPGLTHYAFGEQGDDIIRDYPHGGNISGGPGNDAIDLRGGESGAGGGPGNDVLDARKGSNEFLYGGDGNDVLFGGPGAFLYGENGNDWLDGIDPVLPHGAFKCDGGPGTNLVENCPPAS</sequence>
<dbReference type="AlphaFoldDB" id="A0A939PQL3"/>